<dbReference type="RefSeq" id="WP_007625167.1">
    <property type="nucleotide sequence ID" value="NZ_BANX01000041.1"/>
</dbReference>
<organism evidence="2 3">
    <name type="scientific">Gordonia soli NBRC 108243</name>
    <dbReference type="NCBI Taxonomy" id="1223545"/>
    <lineage>
        <taxon>Bacteria</taxon>
        <taxon>Bacillati</taxon>
        <taxon>Actinomycetota</taxon>
        <taxon>Actinomycetes</taxon>
        <taxon>Mycobacteriales</taxon>
        <taxon>Gordoniaceae</taxon>
        <taxon>Gordonia</taxon>
    </lineage>
</organism>
<evidence type="ECO:0008006" key="4">
    <source>
        <dbReference type="Google" id="ProtNLM"/>
    </source>
</evidence>
<evidence type="ECO:0000313" key="3">
    <source>
        <dbReference type="Proteomes" id="UP000011666"/>
    </source>
</evidence>
<name>M0QQF6_9ACTN</name>
<dbReference type="EMBL" id="BANX01000041">
    <property type="protein sequence ID" value="GAC70813.1"/>
    <property type="molecule type" value="Genomic_DNA"/>
</dbReference>
<protein>
    <recommendedName>
        <fullName evidence="4">Helix-turn-helix type 11 domain-containing protein</fullName>
    </recommendedName>
</protein>
<evidence type="ECO:0000313" key="2">
    <source>
        <dbReference type="EMBL" id="GAC70813.1"/>
    </source>
</evidence>
<proteinExistence type="predicted"/>
<dbReference type="STRING" id="1223545.GS4_41_00610"/>
<comment type="caution">
    <text evidence="2">The sequence shown here is derived from an EMBL/GenBank/DDBJ whole genome shotgun (WGS) entry which is preliminary data.</text>
</comment>
<sequence length="86" mass="9350">MNTASRDRAARRQILVGEAAARGLSAPAIAREVGTTVATVRKDLEAMGFCVPSARRGRPPKCPHGRQSGTDRWGRSRCRTCEKEAQ</sequence>
<gene>
    <name evidence="2" type="ORF">GS4_41_00610</name>
</gene>
<dbReference type="Proteomes" id="UP000011666">
    <property type="component" value="Unassembled WGS sequence"/>
</dbReference>
<accession>M0QQF6</accession>
<feature type="region of interest" description="Disordered" evidence="1">
    <location>
        <begin position="53"/>
        <end position="86"/>
    </location>
</feature>
<keyword evidence="3" id="KW-1185">Reference proteome</keyword>
<feature type="compositionally biased region" description="Basic residues" evidence="1">
    <location>
        <begin position="55"/>
        <end position="64"/>
    </location>
</feature>
<dbReference type="AlphaFoldDB" id="M0QQF6"/>
<reference evidence="2 3" key="1">
    <citation type="submission" date="2013-01" db="EMBL/GenBank/DDBJ databases">
        <title>Whole genome shotgun sequence of Gordonia soli NBRC 108243.</title>
        <authorList>
            <person name="Isaki-Nakamura S."/>
            <person name="Hosoyama A."/>
            <person name="Tsuchikane K."/>
            <person name="Ando Y."/>
            <person name="Baba S."/>
            <person name="Ohji S."/>
            <person name="Hamada M."/>
            <person name="Tamura T."/>
            <person name="Yamazoe A."/>
            <person name="Yamazaki S."/>
            <person name="Fujita N."/>
        </authorList>
    </citation>
    <scope>NUCLEOTIDE SEQUENCE [LARGE SCALE GENOMIC DNA]</scope>
    <source>
        <strain evidence="2 3">NBRC 108243</strain>
    </source>
</reference>
<evidence type="ECO:0000256" key="1">
    <source>
        <dbReference type="SAM" id="MobiDB-lite"/>
    </source>
</evidence>